<evidence type="ECO:0000313" key="2">
    <source>
        <dbReference type="EMBL" id="KAA0056652.1"/>
    </source>
</evidence>
<organism evidence="2 3">
    <name type="scientific">Cucumis melo var. makuwa</name>
    <name type="common">Oriental melon</name>
    <dbReference type="NCBI Taxonomy" id="1194695"/>
    <lineage>
        <taxon>Eukaryota</taxon>
        <taxon>Viridiplantae</taxon>
        <taxon>Streptophyta</taxon>
        <taxon>Embryophyta</taxon>
        <taxon>Tracheophyta</taxon>
        <taxon>Spermatophyta</taxon>
        <taxon>Magnoliopsida</taxon>
        <taxon>eudicotyledons</taxon>
        <taxon>Gunneridae</taxon>
        <taxon>Pentapetalae</taxon>
        <taxon>rosids</taxon>
        <taxon>fabids</taxon>
        <taxon>Cucurbitales</taxon>
        <taxon>Cucurbitaceae</taxon>
        <taxon>Benincaseae</taxon>
        <taxon>Cucumis</taxon>
    </lineage>
</organism>
<accession>A0A5A7ULE9</accession>
<dbReference type="STRING" id="1194695.A0A5A7ULE9"/>
<gene>
    <name evidence="2" type="ORF">E6C27_scaffold288G001830</name>
</gene>
<protein>
    <submittedName>
        <fullName evidence="2">Polyprotein</fullName>
    </submittedName>
</protein>
<dbReference type="AlphaFoldDB" id="A0A5A7ULE9"/>
<dbReference type="Pfam" id="PF07727">
    <property type="entry name" value="RVT_2"/>
    <property type="match status" value="1"/>
</dbReference>
<proteinExistence type="predicted"/>
<sequence>MYNMEEDSKDLIEALSSIDANLWQEAINDEMDSLESNRTWHLVDLPISCKAIGCKWVLRKKLNPDGSVDKYTARLVAKGFRQRKNINFFDTFSAITRIISIRVMFAIATLNNLLVHQMDVKIIALLNGDLEEEIYIEQPKGFIIMVKNLRPACTPYNPSVKLFKSIGDSVNQSEYASIIVIVDHVWTDDNLADPLTKGLAREKVSEP</sequence>
<dbReference type="InterPro" id="IPR013103">
    <property type="entry name" value="RVT_2"/>
</dbReference>
<dbReference type="Proteomes" id="UP000321393">
    <property type="component" value="Unassembled WGS sequence"/>
</dbReference>
<reference evidence="2 3" key="1">
    <citation type="submission" date="2019-08" db="EMBL/GenBank/DDBJ databases">
        <title>Draft genome sequences of two oriental melons (Cucumis melo L. var makuwa).</title>
        <authorList>
            <person name="Kwon S.-Y."/>
        </authorList>
    </citation>
    <scope>NUCLEOTIDE SEQUENCE [LARGE SCALE GENOMIC DNA]</scope>
    <source>
        <strain evidence="3">cv. SW 3</strain>
        <tissue evidence="2">Leaf</tissue>
    </source>
</reference>
<dbReference type="EMBL" id="SSTE01007373">
    <property type="protein sequence ID" value="KAA0056652.1"/>
    <property type="molecule type" value="Genomic_DNA"/>
</dbReference>
<name>A0A5A7ULE9_CUCMM</name>
<comment type="caution">
    <text evidence="2">The sequence shown here is derived from an EMBL/GenBank/DDBJ whole genome shotgun (WGS) entry which is preliminary data.</text>
</comment>
<evidence type="ECO:0000313" key="3">
    <source>
        <dbReference type="Proteomes" id="UP000321393"/>
    </source>
</evidence>
<feature type="domain" description="Reverse transcriptase Ty1/copia-type" evidence="1">
    <location>
        <begin position="37"/>
        <end position="145"/>
    </location>
</feature>
<dbReference type="OrthoDB" id="413361at2759"/>
<evidence type="ECO:0000259" key="1">
    <source>
        <dbReference type="Pfam" id="PF07727"/>
    </source>
</evidence>